<reference evidence="2" key="1">
    <citation type="submission" date="2024-06" db="EMBL/GenBank/DDBJ databases">
        <title>Caulobacter inopinatus, sp. nov.</title>
        <authorList>
            <person name="Donachie S.P."/>
        </authorList>
    </citation>
    <scope>NUCLEOTIDE SEQUENCE</scope>
    <source>
        <strain evidence="2">73W</strain>
    </source>
</reference>
<dbReference type="EMBL" id="CP158375">
    <property type="protein sequence ID" value="XDO95852.1"/>
    <property type="molecule type" value="Genomic_DNA"/>
</dbReference>
<dbReference type="AlphaFoldDB" id="A0AB39KPW9"/>
<evidence type="ECO:0000256" key="1">
    <source>
        <dbReference type="SAM" id="Coils"/>
    </source>
</evidence>
<name>A0AB39KPW9_9CAUL</name>
<dbReference type="RefSeq" id="WP_369058697.1">
    <property type="nucleotide sequence ID" value="NZ_CP158375.1"/>
</dbReference>
<keyword evidence="1" id="KW-0175">Coiled coil</keyword>
<proteinExistence type="predicted"/>
<accession>A0AB39KPW9</accession>
<gene>
    <name evidence="2" type="ORF">ABOZ73_13755</name>
</gene>
<sequence length="59" mass="6656">MNTPLEDSARENAYLRQRNAQLQDDVTALSAEVQRLRQIVERVHARTLVQTPNPLSGGQ</sequence>
<feature type="coiled-coil region" evidence="1">
    <location>
        <begin position="5"/>
        <end position="39"/>
    </location>
</feature>
<evidence type="ECO:0000313" key="2">
    <source>
        <dbReference type="EMBL" id="XDO95852.1"/>
    </source>
</evidence>
<organism evidence="2">
    <name type="scientific">Caulobacter sp. 73W</name>
    <dbReference type="NCBI Taxonomy" id="3161137"/>
    <lineage>
        <taxon>Bacteria</taxon>
        <taxon>Pseudomonadati</taxon>
        <taxon>Pseudomonadota</taxon>
        <taxon>Alphaproteobacteria</taxon>
        <taxon>Caulobacterales</taxon>
        <taxon>Caulobacteraceae</taxon>
        <taxon>Caulobacter</taxon>
    </lineage>
</organism>
<dbReference type="Gene3D" id="1.20.5.170">
    <property type="match status" value="1"/>
</dbReference>
<protein>
    <submittedName>
        <fullName evidence="2">Uncharacterized protein</fullName>
    </submittedName>
</protein>